<name>A0ABS1J7S7_9BACL</name>
<evidence type="ECO:0000313" key="2">
    <source>
        <dbReference type="EMBL" id="MBL0386321.1"/>
    </source>
</evidence>
<keyword evidence="3" id="KW-1185">Reference proteome</keyword>
<proteinExistence type="predicted"/>
<keyword evidence="1" id="KW-0732">Signal</keyword>
<dbReference type="RefSeq" id="WP_201632474.1">
    <property type="nucleotide sequence ID" value="NZ_JAEQNB010000001.1"/>
</dbReference>
<evidence type="ECO:0008006" key="4">
    <source>
        <dbReference type="Google" id="ProtNLM"/>
    </source>
</evidence>
<dbReference type="InterPro" id="IPR029058">
    <property type="entry name" value="AB_hydrolase_fold"/>
</dbReference>
<accession>A0ABS1J7S7</accession>
<dbReference type="Gene3D" id="3.40.50.1820">
    <property type="entry name" value="alpha/beta hydrolase"/>
    <property type="match status" value="1"/>
</dbReference>
<reference evidence="2 3" key="1">
    <citation type="submission" date="2021-01" db="EMBL/GenBank/DDBJ databases">
        <title>Tumebacillus sp. strain ITR2 16S ribosomal RNA gene Genome sequencing and assembly.</title>
        <authorList>
            <person name="Kang M."/>
        </authorList>
    </citation>
    <scope>NUCLEOTIDE SEQUENCE [LARGE SCALE GENOMIC DNA]</scope>
    <source>
        <strain evidence="2 3">ITR2</strain>
    </source>
</reference>
<dbReference type="Proteomes" id="UP000602284">
    <property type="component" value="Unassembled WGS sequence"/>
</dbReference>
<dbReference type="InterPro" id="IPR003386">
    <property type="entry name" value="LACT/PDAT_acylTrfase"/>
</dbReference>
<dbReference type="SUPFAM" id="SSF53474">
    <property type="entry name" value="alpha/beta-Hydrolases"/>
    <property type="match status" value="1"/>
</dbReference>
<comment type="caution">
    <text evidence="2">The sequence shown here is derived from an EMBL/GenBank/DDBJ whole genome shotgun (WGS) entry which is preliminary data.</text>
</comment>
<dbReference type="EMBL" id="JAEQNB010000001">
    <property type="protein sequence ID" value="MBL0386321.1"/>
    <property type="molecule type" value="Genomic_DNA"/>
</dbReference>
<protein>
    <recommendedName>
        <fullName evidence="4">Lecithin:cholesterol acyltransferase</fullName>
    </recommendedName>
</protein>
<feature type="chain" id="PRO_5045912634" description="Lecithin:cholesterol acyltransferase" evidence="1">
    <location>
        <begin position="32"/>
        <end position="579"/>
    </location>
</feature>
<organism evidence="2 3">
    <name type="scientific">Tumebacillus amylolyticus</name>
    <dbReference type="NCBI Taxonomy" id="2801339"/>
    <lineage>
        <taxon>Bacteria</taxon>
        <taxon>Bacillati</taxon>
        <taxon>Bacillota</taxon>
        <taxon>Bacilli</taxon>
        <taxon>Bacillales</taxon>
        <taxon>Alicyclobacillaceae</taxon>
        <taxon>Tumebacillus</taxon>
    </lineage>
</organism>
<sequence length="579" mass="63064">MKTAKTKLTALIAIAAISTTAWMMPATQASAATKSPVILFPGIGGSQLWGIPNGYNNDSGNGSDVVWVDKATDHFSTDVLVNDEELKYNLELKHNPNSTSVTDMIPTHSDVRIWPLTDNYGLTGISHLDADSWDLTAYYQHMIERMQASGYVPGVTLFGFPHDWRQDYDKSFDQITATINQALQASGASSVDIVAHSQGGMLMKSYLLAHPEMAPKINHYVTMGTPYLGAALAARATSQKLGGYNFSLSGLIDNSTGYTIAKESPAVYHLAPSYRYEQLMFSTYGRGTINSTNSPTYTPTNPTQGYFTQLRNFETDKSLFDYSSQKHTAWDTTVPNVAKRYAIVSDSVSTEVAYNYNYCSSCWFSDPNQVDYIMKAGDGTVPLISAQNPGDANTQMYYVHAGSQGAAVDHMGLVKDDNVISKVLSILQDYPNAPVTGIDSTPNTALNTKSLTAYSLTSTPEEFNATVTLTNASGKKETVKIKNGKFTTSSSDASTSLIIRTGNVTDSQTGRELFNVQLFVPSDLASDFEIVPDQDMSLSLRTYQTGADGVKNKMDLGNYSHTAKQSLKVKHRNGHGTLQ</sequence>
<dbReference type="PANTHER" id="PTHR11440">
    <property type="entry name" value="LECITHIN-CHOLESTEROL ACYLTRANSFERASE-RELATED"/>
    <property type="match status" value="1"/>
</dbReference>
<evidence type="ECO:0000256" key="1">
    <source>
        <dbReference type="SAM" id="SignalP"/>
    </source>
</evidence>
<gene>
    <name evidence="2" type="ORF">JJB07_06590</name>
</gene>
<evidence type="ECO:0000313" key="3">
    <source>
        <dbReference type="Proteomes" id="UP000602284"/>
    </source>
</evidence>
<feature type="signal peptide" evidence="1">
    <location>
        <begin position="1"/>
        <end position="31"/>
    </location>
</feature>
<dbReference type="Pfam" id="PF02450">
    <property type="entry name" value="LCAT"/>
    <property type="match status" value="1"/>
</dbReference>